<proteinExistence type="predicted"/>
<sequence>MRDLKNEDNSALAKDRRNRFINEVVGGAGNDEYVEKGLFFIPSLVTNERLVTHYFDVQTQHGKSTKEAARLTWIFIKKLFRYQEDGYATVVLATSMKYKNDEASYNKSMAQVCTWWPKSRDPEYEKFCATFVKDPESQDRRKLQQDFIFGQRDLALVPVQLVQTDCSKFKDSDTLLYSAGYLFVAQPVAKKILVVNRETLDIVKTIGIPGSECGGSCHPFGIAINTENKALAVAAQSKTSGGESKVMMFKIKGNLDEPSGISIEHYYTMRQLFQPGSKPDVRGVAFCGERFAYADYNGMIYNWRMRRYDSKPEPNLWDRYDWALCRSYNTFNGNVYYLGCSNSGKNWVVEKTDGGAGSDGVGAVSSDSTARNTDKVLDIAEEVVKHEDWYDVQDGRSRMGLLKGTAMDTNRNLFYSSGQSRYSDSVSGVYQRTYDGKRRYVREWNKESKVKMFGMAVDDSGFLFSVQKDGSGSKCLHKYDHEIDLEGINVP</sequence>
<gene>
    <name evidence="1" type="ORF">OS493_037433</name>
</gene>
<accession>A0A9W9YHV1</accession>
<protein>
    <submittedName>
        <fullName evidence="1">Uncharacterized protein</fullName>
    </submittedName>
</protein>
<evidence type="ECO:0000313" key="2">
    <source>
        <dbReference type="Proteomes" id="UP001163046"/>
    </source>
</evidence>
<evidence type="ECO:0000313" key="1">
    <source>
        <dbReference type="EMBL" id="KAJ7350977.1"/>
    </source>
</evidence>
<keyword evidence="2" id="KW-1185">Reference proteome</keyword>
<dbReference type="SUPFAM" id="SSF101898">
    <property type="entry name" value="NHL repeat"/>
    <property type="match status" value="1"/>
</dbReference>
<dbReference type="EMBL" id="MU827372">
    <property type="protein sequence ID" value="KAJ7350977.1"/>
    <property type="molecule type" value="Genomic_DNA"/>
</dbReference>
<organism evidence="1 2">
    <name type="scientific">Desmophyllum pertusum</name>
    <dbReference type="NCBI Taxonomy" id="174260"/>
    <lineage>
        <taxon>Eukaryota</taxon>
        <taxon>Metazoa</taxon>
        <taxon>Cnidaria</taxon>
        <taxon>Anthozoa</taxon>
        <taxon>Hexacorallia</taxon>
        <taxon>Scleractinia</taxon>
        <taxon>Caryophylliina</taxon>
        <taxon>Caryophylliidae</taxon>
        <taxon>Desmophyllum</taxon>
    </lineage>
</organism>
<reference evidence="1" key="1">
    <citation type="submission" date="2023-01" db="EMBL/GenBank/DDBJ databases">
        <title>Genome assembly of the deep-sea coral Lophelia pertusa.</title>
        <authorList>
            <person name="Herrera S."/>
            <person name="Cordes E."/>
        </authorList>
    </citation>
    <scope>NUCLEOTIDE SEQUENCE</scope>
    <source>
        <strain evidence="1">USNM1676648</strain>
        <tissue evidence="1">Polyp</tissue>
    </source>
</reference>
<dbReference type="AlphaFoldDB" id="A0A9W9YHV1"/>
<name>A0A9W9YHV1_9CNID</name>
<dbReference type="Proteomes" id="UP001163046">
    <property type="component" value="Unassembled WGS sequence"/>
</dbReference>
<comment type="caution">
    <text evidence="1">The sequence shown here is derived from an EMBL/GenBank/DDBJ whole genome shotgun (WGS) entry which is preliminary data.</text>
</comment>
<dbReference type="OrthoDB" id="5949659at2759"/>